<feature type="binding site" evidence="9">
    <location>
        <position position="251"/>
    </location>
    <ligand>
        <name>Mg(2+)</name>
        <dbReference type="ChEBI" id="CHEBI:18420"/>
        <label>2</label>
    </ligand>
</feature>
<feature type="binding site" evidence="9">
    <location>
        <position position="762"/>
    </location>
    <ligand>
        <name>substrate</name>
    </ligand>
</feature>
<dbReference type="EC" id="3.6.5.-" evidence="9"/>
<dbReference type="PANTHER" id="PTHR43087">
    <property type="entry name" value="LYSINE/ARGININE/ORNITHINE TRANSPORT SYSTEM KINASE"/>
    <property type="match status" value="1"/>
</dbReference>
<dbReference type="CDD" id="cd02071">
    <property type="entry name" value="MM_CoA_mut_B12_BD"/>
    <property type="match status" value="1"/>
</dbReference>
<dbReference type="SUPFAM" id="SSF51703">
    <property type="entry name" value="Cobalamin (vitamin B12)-dependent enzymes"/>
    <property type="match status" value="1"/>
</dbReference>
<comment type="domain">
    <text evidence="9">Is composed of four functional domains: the N-terminal 5'-deoxyadenosylcobalamin binding region that is homologous to the small subunit of ICM (IcmB), a middle P-loop GTPase domain (MeaI) that likely acts as a chaperone for ICM, a structured linker region involved in dimer formation, and a C-terminal part that is homologous to the large substrate-binding subunit of ICM (IcmA).</text>
</comment>
<dbReference type="PROSITE" id="PS51332">
    <property type="entry name" value="B12_BINDING"/>
    <property type="match status" value="1"/>
</dbReference>
<evidence type="ECO:0000313" key="12">
    <source>
        <dbReference type="Proteomes" id="UP001230005"/>
    </source>
</evidence>
<feature type="binding site" evidence="9">
    <location>
        <position position="213"/>
    </location>
    <ligand>
        <name>Mg(2+)</name>
        <dbReference type="ChEBI" id="CHEBI:18420"/>
        <label>1</label>
        <note>catalytic</note>
    </ligand>
</feature>
<feature type="binding site" evidence="9">
    <location>
        <position position="963"/>
    </location>
    <ligand>
        <name>GTP</name>
        <dbReference type="ChEBI" id="CHEBI:37565"/>
    </ligand>
</feature>
<dbReference type="SUPFAM" id="SSF52540">
    <property type="entry name" value="P-loop containing nucleoside triphosphate hydrolases"/>
    <property type="match status" value="1"/>
</dbReference>
<feature type="binding site" evidence="9">
    <location>
        <position position="300"/>
    </location>
    <ligand>
        <name>Mg(2+)</name>
        <dbReference type="ChEBI" id="CHEBI:18420"/>
        <label>2</label>
    </ligand>
</feature>
<feature type="binding site" evidence="9">
    <location>
        <position position="612"/>
    </location>
    <ligand>
        <name>substrate</name>
    </ligand>
</feature>
<dbReference type="HAMAP" id="MF_02050">
    <property type="entry name" value="IcmF"/>
    <property type="match status" value="1"/>
</dbReference>
<protein>
    <recommendedName>
        <fullName evidence="9">Fused isobutyryl-CoA mutase</fullName>
    </recommendedName>
    <domain>
        <recommendedName>
            <fullName evidence="9">Isobutyryl-CoA mutase</fullName>
            <shortName evidence="9">ICM</shortName>
            <ecNumber evidence="9">5.4.99.13</ecNumber>
        </recommendedName>
    </domain>
    <domain>
        <recommendedName>
            <fullName evidence="9">P-loop GTPase</fullName>
            <ecNumber evidence="9">3.6.5.-</ecNumber>
        </recommendedName>
        <alternativeName>
            <fullName evidence="9">G-protein chaperone</fullName>
        </alternativeName>
    </domain>
</protein>
<dbReference type="Pfam" id="PF01642">
    <property type="entry name" value="MM_CoA_mutase"/>
    <property type="match status" value="2"/>
</dbReference>
<keyword evidence="9" id="KW-0511">Multifunctional enzyme</keyword>
<dbReference type="Gene3D" id="3.20.20.240">
    <property type="entry name" value="Methylmalonyl-CoA mutase"/>
    <property type="match status" value="1"/>
</dbReference>
<dbReference type="InterPro" id="IPR053439">
    <property type="entry name" value="IcmF/GTPase_domain"/>
</dbReference>
<feature type="binding site" evidence="9">
    <location>
        <begin position="209"/>
        <end position="214"/>
    </location>
    <ligand>
        <name>GTP</name>
        <dbReference type="ChEBI" id="CHEBI:37565"/>
    </ligand>
</feature>
<reference evidence="11 12" key="1">
    <citation type="submission" date="2023-07" db="EMBL/GenBank/DDBJ databases">
        <title>Genomic Encyclopedia of Type Strains, Phase IV (KMG-IV): sequencing the most valuable type-strain genomes for metagenomic binning, comparative biology and taxonomic classification.</title>
        <authorList>
            <person name="Goeker M."/>
        </authorList>
    </citation>
    <scope>NUCLEOTIDE SEQUENCE [LARGE SCALE GENOMIC DNA]</scope>
    <source>
        <strain evidence="11 12">DSM 9768</strain>
    </source>
</reference>
<dbReference type="EC" id="5.4.99.13" evidence="9"/>
<feature type="binding site" evidence="9">
    <location>
        <position position="238"/>
    </location>
    <ligand>
        <name>Mg(2+)</name>
        <dbReference type="ChEBI" id="CHEBI:18420"/>
        <label>2</label>
    </ligand>
</feature>
<keyword evidence="9" id="KW-0479">Metal-binding</keyword>
<name>A0ABU0A337_9BACI</name>
<dbReference type="Proteomes" id="UP001230005">
    <property type="component" value="Unassembled WGS sequence"/>
</dbReference>
<dbReference type="SUPFAM" id="SSF52242">
    <property type="entry name" value="Cobalamin (vitamin B12)-binding domain"/>
    <property type="match status" value="1"/>
</dbReference>
<dbReference type="NCBIfam" id="NF045497">
    <property type="entry name" value="IsobCoAmut_IcmF"/>
    <property type="match status" value="1"/>
</dbReference>
<feature type="domain" description="B12-binding" evidence="10">
    <location>
        <begin position="9"/>
        <end position="147"/>
    </location>
</feature>
<feature type="binding site" evidence="9">
    <location>
        <position position="237"/>
    </location>
    <ligand>
        <name>Mg(2+)</name>
        <dbReference type="ChEBI" id="CHEBI:18420"/>
        <label>2</label>
    </ligand>
</feature>
<feature type="binding site" evidence="9">
    <location>
        <position position="718"/>
    </location>
    <ligand>
        <name>substrate</name>
    </ligand>
</feature>
<keyword evidence="12" id="KW-1185">Reference proteome</keyword>
<feature type="binding site" evidence="9">
    <location>
        <position position="811"/>
    </location>
    <ligand>
        <name>substrate</name>
    </ligand>
</feature>
<dbReference type="Gene3D" id="3.40.50.280">
    <property type="entry name" value="Cobalamin-binding domain"/>
    <property type="match status" value="1"/>
</dbReference>
<feature type="binding site" evidence="9">
    <location>
        <position position="846"/>
    </location>
    <ligand>
        <name>substrate</name>
    </ligand>
</feature>
<keyword evidence="2 9" id="KW-0846">Cobalamin</keyword>
<proteinExistence type="inferred from homology"/>
<dbReference type="GO" id="GO:0004494">
    <property type="term" value="F:methylmalonyl-CoA mutase activity"/>
    <property type="evidence" value="ECO:0007669"/>
    <property type="project" value="UniProtKB-EC"/>
</dbReference>
<feature type="binding site" evidence="9">
    <location>
        <position position="1083"/>
    </location>
    <ligand>
        <name>GTP</name>
        <dbReference type="ChEBI" id="CHEBI:37565"/>
    </ligand>
</feature>
<feature type="binding site" evidence="9">
    <location>
        <position position="577"/>
    </location>
    <ligand>
        <name>substrate</name>
    </ligand>
</feature>
<comment type="caution">
    <text evidence="11">The sequence shown here is derived from an EMBL/GenBank/DDBJ whole genome shotgun (WGS) entry which is preliminary data.</text>
</comment>
<evidence type="ECO:0000313" key="11">
    <source>
        <dbReference type="EMBL" id="MDQ0257381.1"/>
    </source>
</evidence>
<dbReference type="InterPro" id="IPR033669">
    <property type="entry name" value="IcmF"/>
</dbReference>
<comment type="catalytic activity">
    <reaction evidence="9">
        <text>2-methylpropanoyl-CoA = butanoyl-CoA</text>
        <dbReference type="Rhea" id="RHEA:13141"/>
        <dbReference type="ChEBI" id="CHEBI:57338"/>
        <dbReference type="ChEBI" id="CHEBI:57371"/>
        <dbReference type="EC" id="5.4.99.13"/>
    </reaction>
</comment>
<dbReference type="Gene3D" id="3.40.50.300">
    <property type="entry name" value="P-loop containing nucleotide triphosphate hydrolases"/>
    <property type="match status" value="1"/>
</dbReference>
<dbReference type="RefSeq" id="WP_307331012.1">
    <property type="nucleotide sequence ID" value="NZ_JAUSUG010000027.1"/>
</dbReference>
<evidence type="ECO:0000256" key="4">
    <source>
        <dbReference type="ARBA" id="ARBA00022801"/>
    </source>
</evidence>
<accession>A0ABU0A337</accession>
<dbReference type="Pfam" id="PF02310">
    <property type="entry name" value="B12-binding"/>
    <property type="match status" value="1"/>
</dbReference>
<dbReference type="InterPro" id="IPR016176">
    <property type="entry name" value="Cbl-dep_enz_cat"/>
</dbReference>
<feature type="binding site" description="axial binding residue" evidence="9">
    <location>
        <position position="22"/>
    </location>
    <ligand>
        <name>adenosylcob(III)alamin</name>
        <dbReference type="ChEBI" id="CHEBI:18408"/>
    </ligand>
    <ligandPart>
        <name>Co</name>
        <dbReference type="ChEBI" id="CHEBI:27638"/>
    </ligandPart>
</feature>
<dbReference type="InterPro" id="IPR006158">
    <property type="entry name" value="Cobalamin-bd"/>
</dbReference>
<feature type="binding site" evidence="9">
    <location>
        <position position="254"/>
    </location>
    <ligand>
        <name>GTP</name>
        <dbReference type="ChEBI" id="CHEBI:37565"/>
    </ligand>
</feature>
<evidence type="ECO:0000256" key="9">
    <source>
        <dbReference type="HAMAP-Rule" id="MF_02050"/>
    </source>
</evidence>
<gene>
    <name evidence="9" type="primary">icmF</name>
    <name evidence="11" type="ORF">J2S74_004839</name>
</gene>
<evidence type="ECO:0000256" key="2">
    <source>
        <dbReference type="ARBA" id="ARBA00022628"/>
    </source>
</evidence>
<comment type="similarity">
    <text evidence="9">Belongs to the IcmF family.</text>
</comment>
<evidence type="ECO:0000256" key="1">
    <source>
        <dbReference type="ARBA" id="ARBA00001922"/>
    </source>
</evidence>
<keyword evidence="3 9" id="KW-0547">Nucleotide-binding</keyword>
<keyword evidence="7 9" id="KW-0413">Isomerase</keyword>
<feature type="binding site" evidence="9">
    <location>
        <begin position="346"/>
        <end position="349"/>
    </location>
    <ligand>
        <name>GTP</name>
        <dbReference type="ChEBI" id="CHEBI:37565"/>
    </ligand>
</feature>
<comment type="function">
    <text evidence="9">Catalyzes the reversible interconversion of isobutyryl-CoA and n-butyryl-CoA, using radical chemistry. Also exhibits GTPase activity, associated with its G-protein domain (MeaI) that functions as a chaperone that assists cofactor delivery and proper holo-enzyme assembly.</text>
</comment>
<dbReference type="Pfam" id="PF03308">
    <property type="entry name" value="MeaB"/>
    <property type="match status" value="1"/>
</dbReference>
<dbReference type="InterPro" id="IPR027417">
    <property type="entry name" value="P-loop_NTPase"/>
</dbReference>
<evidence type="ECO:0000256" key="8">
    <source>
        <dbReference type="ARBA" id="ARBA00023285"/>
    </source>
</evidence>
<comment type="cofactor">
    <cofactor evidence="9">
        <name>Mg(2+)</name>
        <dbReference type="ChEBI" id="CHEBI:18420"/>
    </cofactor>
</comment>
<comment type="subunit">
    <text evidence="9">Homodimer.</text>
</comment>
<feature type="binding site" evidence="9">
    <location>
        <position position="299"/>
    </location>
    <ligand>
        <name>Mg(2+)</name>
        <dbReference type="ChEBI" id="CHEBI:18420"/>
        <label>1</label>
        <note>catalytic</note>
    </ligand>
</feature>
<dbReference type="PANTHER" id="PTHR43087:SF1">
    <property type="entry name" value="LAO_AO TRANSPORT SYSTEM ATPASE"/>
    <property type="match status" value="1"/>
</dbReference>
<evidence type="ECO:0000256" key="3">
    <source>
        <dbReference type="ARBA" id="ARBA00022741"/>
    </source>
</evidence>
<evidence type="ECO:0000259" key="10">
    <source>
        <dbReference type="PROSITE" id="PS51332"/>
    </source>
</evidence>
<evidence type="ECO:0000256" key="7">
    <source>
        <dbReference type="ARBA" id="ARBA00023235"/>
    </source>
</evidence>
<evidence type="ECO:0000256" key="5">
    <source>
        <dbReference type="ARBA" id="ARBA00023134"/>
    </source>
</evidence>
<dbReference type="InterPro" id="IPR052040">
    <property type="entry name" value="GTPase/Isobutyryl-CoA_mutase"/>
</dbReference>
<sequence length="1084" mass="121803">MSKYKPRNPVRFVTASSLFDGHDASINIMRRMLQASGAEVIHLGHNRSVDEVVQAVIQEDVQGVAISSYQGGHVEYFKYLYDLLQERGASHVKIFGGGGGVIIPPEIKELQEYGICRIYSPEDGRQQGLQGMIDEMIQLCDFPLDDVKGVTTEAVAEKEMGAVARLISIAEKRAFAEEVSEEASALFEREVAGPSLPDVPVLGITGTGGAGKSSLTDELVRRYLRAFEDKTLAILSVDPTKKKTGGALLGDRIRMNAIHSPRVYMRSLATRDSRQELSKAVEEAIRVVKRSGYDLIIVETSGIGQGDAAITDVADVSMYVMTSEFGAPSQLEKIDMIDFADLIAINKFERKGSEDALREVRKAYQRSHTLFEKQPEEMPVYGTIASQFNDPGTNRLFYELMQIMNGRYPDKGWETDLGKGEEITLKKVIIPPEQIQYLREISQTIRNYHKETLEEVQRARRVFQIEGTLEALEEQGINGDRSSLLELKEHYTGSLQEETKRTLDNWEKKKGAYAQDQFVMKIRDKEIVTELKTRSLSGLDIPKVSLPKFADYGEIVRWIRKENVPGEFPYTAGVFPFKRKGEGPKRQFAGEGGPKRTNRRFHYLSKDDEAKRLSTAFDSVTLYGEDPGYRPDIYGKVGESGVSICTLDDMKLLYDGFDLCAPSTSVSMTINGPAPIILAMFMNTAIDQQLDAFVLQNGREPNEEERAAIRARTLSTVRGTVQADILKEDQGQNTCIFSTEFALRMMGDIQQYFIDNKVRNYYSVSISGYHIAEAGANPISQLAFTLANGFTYVEYYLSRGMNVDDFAPNLSFFFSNGLDPEYTVIGRVARRIWAVAMREKYGANERSQKLKYHIQTSGRSLHAQEVDFNDIRTTLQALLAIYDNCNSLHTNAYDEAVTTPTEESVRRAMAIQMIITKELGLAKNENPQQGSFIVEELTDLVEEAVLLELERMNDRGGVLGAMETQYQRGKIQEESLLYETKKHSGELPIIGVNTYLNPNPPSDEEFEMELARATKEEKEEQIHSLRQFQEKHALEAPAALERLREVALSGGNLFEELMETVRVASLGQITDTLYKVGGQYRRNL</sequence>
<organism evidence="11 12">
    <name type="scientific">Evansella vedderi</name>
    <dbReference type="NCBI Taxonomy" id="38282"/>
    <lineage>
        <taxon>Bacteria</taxon>
        <taxon>Bacillati</taxon>
        <taxon>Bacillota</taxon>
        <taxon>Bacilli</taxon>
        <taxon>Bacillales</taxon>
        <taxon>Bacillaceae</taxon>
        <taxon>Evansella</taxon>
    </lineage>
</organism>
<evidence type="ECO:0000256" key="6">
    <source>
        <dbReference type="ARBA" id="ARBA00023186"/>
    </source>
</evidence>
<keyword evidence="8 9" id="KW-0170">Cobalt</keyword>
<dbReference type="InterPro" id="IPR036724">
    <property type="entry name" value="Cobalamin-bd_sf"/>
</dbReference>
<comment type="cofactor">
    <cofactor evidence="1 9">
        <name>adenosylcob(III)alamin</name>
        <dbReference type="ChEBI" id="CHEBI:18408"/>
    </cofactor>
</comment>
<keyword evidence="9" id="KW-0460">Magnesium</keyword>
<dbReference type="EMBL" id="JAUSUG010000027">
    <property type="protein sequence ID" value="MDQ0257381.1"/>
    <property type="molecule type" value="Genomic_DNA"/>
</dbReference>
<keyword evidence="4 9" id="KW-0378">Hydrolase</keyword>
<feature type="binding site" evidence="9">
    <location>
        <position position="851"/>
    </location>
    <ligand>
        <name>substrate</name>
    </ligand>
</feature>
<feature type="binding site" evidence="9">
    <location>
        <position position="251"/>
    </location>
    <ligand>
        <name>Mg(2+)</name>
        <dbReference type="ChEBI" id="CHEBI:18420"/>
        <label>1</label>
        <note>catalytic</note>
    </ligand>
</feature>
<comment type="catalytic activity">
    <reaction evidence="9">
        <text>GTP + H2O = GDP + phosphate + H(+)</text>
        <dbReference type="Rhea" id="RHEA:19669"/>
        <dbReference type="ChEBI" id="CHEBI:15377"/>
        <dbReference type="ChEBI" id="CHEBI:15378"/>
        <dbReference type="ChEBI" id="CHEBI:37565"/>
        <dbReference type="ChEBI" id="CHEBI:43474"/>
        <dbReference type="ChEBI" id="CHEBI:58189"/>
    </reaction>
</comment>
<keyword evidence="6 9" id="KW-0143">Chaperone</keyword>
<dbReference type="InterPro" id="IPR006099">
    <property type="entry name" value="MeMalonylCoA_mutase_a/b_cat"/>
</dbReference>
<comment type="caution">
    <text evidence="9">Lacks conserved residue(s) required for the propagation of feature annotation.</text>
</comment>
<feature type="binding site" evidence="9">
    <location>
        <position position="299"/>
    </location>
    <ligand>
        <name>Mg(2+)</name>
        <dbReference type="ChEBI" id="CHEBI:18420"/>
        <label>2</label>
    </ligand>
</feature>
<keyword evidence="5 9" id="KW-0342">GTP-binding</keyword>